<dbReference type="AlphaFoldDB" id="A0A2X0QYP9"/>
<protein>
    <recommendedName>
        <fullName evidence="3">Type I restriction enzyme R protein N-terminal domain-containing protein</fullName>
    </recommendedName>
</protein>
<accession>A0A2X0QYP9</accession>
<name>A0A2X0QYP9_BROTH</name>
<sequence length="187" mass="22049">MLDLNYILSSDYYKKELERIDRDNSVEQGLYFIIQSLLRSTIEEKYWVTDISTRSKKHIGFSKSVPDLTILEDGKTLFNPIAVAEIKYFPWSKKEYLTNNERQVKSYLKQVDKVIYTNGIEWIFLYGKGGSLERKESICLGNDRNTPESYYECINKKKLLSQIHWKNESDFKVSWDDLICKLGAFLK</sequence>
<proteinExistence type="predicted"/>
<gene>
    <name evidence="1" type="ORF">BTBSAS_50046</name>
</gene>
<evidence type="ECO:0000313" key="2">
    <source>
        <dbReference type="Proteomes" id="UP000270190"/>
    </source>
</evidence>
<evidence type="ECO:0008006" key="3">
    <source>
        <dbReference type="Google" id="ProtNLM"/>
    </source>
</evidence>
<dbReference type="Proteomes" id="UP000270190">
    <property type="component" value="Unassembled WGS sequence"/>
</dbReference>
<organism evidence="1 2">
    <name type="scientific">Brochothrix thermosphacta</name>
    <name type="common">Microbacterium thermosphactum</name>
    <dbReference type="NCBI Taxonomy" id="2756"/>
    <lineage>
        <taxon>Bacteria</taxon>
        <taxon>Bacillati</taxon>
        <taxon>Bacillota</taxon>
        <taxon>Bacilli</taxon>
        <taxon>Bacillales</taxon>
        <taxon>Listeriaceae</taxon>
        <taxon>Brochothrix</taxon>
    </lineage>
</organism>
<reference evidence="2" key="1">
    <citation type="submission" date="2018-04" db="EMBL/GenBank/DDBJ databases">
        <authorList>
            <person name="Illikoud N."/>
        </authorList>
    </citation>
    <scope>NUCLEOTIDE SEQUENCE [LARGE SCALE GENOMIC DNA]</scope>
</reference>
<evidence type="ECO:0000313" key="1">
    <source>
        <dbReference type="EMBL" id="SPP29398.1"/>
    </source>
</evidence>
<dbReference type="EMBL" id="OUNC01000045">
    <property type="protein sequence ID" value="SPP29398.1"/>
    <property type="molecule type" value="Genomic_DNA"/>
</dbReference>